<keyword evidence="2" id="KW-0554">One-carbon metabolism</keyword>
<evidence type="ECO:0000256" key="2">
    <source>
        <dbReference type="ARBA" id="ARBA00022563"/>
    </source>
</evidence>
<dbReference type="Proteomes" id="UP000184088">
    <property type="component" value="Unassembled WGS sequence"/>
</dbReference>
<dbReference type="UniPathway" id="UPA00074">
    <property type="reaction ID" value="UER00126"/>
</dbReference>
<dbReference type="EMBL" id="FQVH01000016">
    <property type="protein sequence ID" value="SHF26036.1"/>
    <property type="molecule type" value="Genomic_DNA"/>
</dbReference>
<keyword evidence="4 6" id="KW-0658">Purine biosynthesis</keyword>
<evidence type="ECO:0000259" key="7">
    <source>
        <dbReference type="Pfam" id="PF00551"/>
    </source>
</evidence>
<protein>
    <recommendedName>
        <fullName evidence="6">Phosphoribosylglycinamide formyltransferase</fullName>
        <ecNumber evidence="6">2.1.2.2</ecNumber>
    </recommendedName>
    <alternativeName>
        <fullName evidence="6">5'-phosphoribosylglycinamide transformylase</fullName>
    </alternativeName>
    <alternativeName>
        <fullName evidence="6">GAR transformylase</fullName>
        <shortName evidence="6">GART</shortName>
    </alternativeName>
</protein>
<dbReference type="EC" id="2.1.2.2" evidence="6"/>
<comment type="similarity">
    <text evidence="6">Belongs to the GART family.</text>
</comment>
<evidence type="ECO:0000313" key="8">
    <source>
        <dbReference type="EMBL" id="SHF26036.1"/>
    </source>
</evidence>
<dbReference type="HAMAP" id="MF_01930">
    <property type="entry name" value="PurN"/>
    <property type="match status" value="1"/>
</dbReference>
<dbReference type="CDD" id="cd08645">
    <property type="entry name" value="FMT_core_GART"/>
    <property type="match status" value="1"/>
</dbReference>
<dbReference type="PANTHER" id="PTHR43369">
    <property type="entry name" value="PHOSPHORIBOSYLGLYCINAMIDE FORMYLTRANSFERASE"/>
    <property type="match status" value="1"/>
</dbReference>
<dbReference type="OrthoDB" id="9806170at2"/>
<dbReference type="Gene3D" id="3.40.50.170">
    <property type="entry name" value="Formyl transferase, N-terminal domain"/>
    <property type="match status" value="1"/>
</dbReference>
<sequence length="206" mass="22917">MNRVVVLVSGSGTNLQSIIDNVNSGYLNIDIAAVISDRPGAYALERARLNGIEAICIPRKELGKQNFDRKLLETVEAFKPDLVVLAGFLTILSSEFVERFQGKIINIHPSLIPSFCGKGYYGERVHKAAIDYGVKVSGCTVHFVDAGTDTGPIIFQQAVEVKDDDTPETLARRILEHEHRLLPKAIKYFFEGRLKIRGRKVYISQS</sequence>
<gene>
    <name evidence="6" type="primary">purN</name>
    <name evidence="8" type="ORF">SAMN02746089_01570</name>
</gene>
<dbReference type="NCBIfam" id="TIGR00639">
    <property type="entry name" value="PurN"/>
    <property type="match status" value="1"/>
</dbReference>
<comment type="function">
    <text evidence="6">Catalyzes the transfer of a formyl group from 10-formyltetrahydrofolate to 5-phospho-ribosyl-glycinamide (GAR), producing 5-phospho-ribosyl-N-formylglycinamide (FGAR) and tetrahydrofolate.</text>
</comment>
<accession>A0A1M5A7P4</accession>
<evidence type="ECO:0000256" key="6">
    <source>
        <dbReference type="HAMAP-Rule" id="MF_01930"/>
    </source>
</evidence>
<keyword evidence="9" id="KW-1185">Reference proteome</keyword>
<dbReference type="FunFam" id="3.40.50.170:FF:000008">
    <property type="entry name" value="Phosphoribosylglycinamide formyltransferase"/>
    <property type="match status" value="1"/>
</dbReference>
<feature type="active site" description="Proton donor" evidence="6">
    <location>
        <position position="108"/>
    </location>
</feature>
<dbReference type="GO" id="GO:0005829">
    <property type="term" value="C:cytosol"/>
    <property type="evidence" value="ECO:0007669"/>
    <property type="project" value="TreeGrafter"/>
</dbReference>
<evidence type="ECO:0000256" key="3">
    <source>
        <dbReference type="ARBA" id="ARBA00022679"/>
    </source>
</evidence>
<dbReference type="STRING" id="1121256.SAMN02746089_01570"/>
<feature type="binding site" evidence="6">
    <location>
        <position position="106"/>
    </location>
    <ligand>
        <name>(6R)-10-formyltetrahydrofolate</name>
        <dbReference type="ChEBI" id="CHEBI:195366"/>
    </ligand>
</feature>
<dbReference type="PRINTS" id="PR01575">
    <property type="entry name" value="FFH4HYDRLASE"/>
</dbReference>
<comment type="caution">
    <text evidence="6">Lacks conserved residue(s) required for the propagation of feature annotation.</text>
</comment>
<feature type="binding site" evidence="6">
    <location>
        <begin position="12"/>
        <end position="14"/>
    </location>
    <ligand>
        <name>N(1)-(5-phospho-beta-D-ribosyl)glycinamide</name>
        <dbReference type="ChEBI" id="CHEBI:143788"/>
    </ligand>
</feature>
<evidence type="ECO:0000256" key="5">
    <source>
        <dbReference type="ARBA" id="ARBA00022801"/>
    </source>
</evidence>
<dbReference type="InterPro" id="IPR036477">
    <property type="entry name" value="Formyl_transf_N_sf"/>
</dbReference>
<organism evidence="8 9">
    <name type="scientific">Caldanaerobius fijiensis DSM 17918</name>
    <dbReference type="NCBI Taxonomy" id="1121256"/>
    <lineage>
        <taxon>Bacteria</taxon>
        <taxon>Bacillati</taxon>
        <taxon>Bacillota</taxon>
        <taxon>Clostridia</taxon>
        <taxon>Thermoanaerobacterales</taxon>
        <taxon>Thermoanaerobacteraceae</taxon>
        <taxon>Caldanaerobius</taxon>
    </lineage>
</organism>
<dbReference type="InterPro" id="IPR004810">
    <property type="entry name" value="PurU"/>
</dbReference>
<dbReference type="GO" id="GO:0006189">
    <property type="term" value="P:'de novo' IMP biosynthetic process"/>
    <property type="evidence" value="ECO:0007669"/>
    <property type="project" value="UniProtKB-UniRule"/>
</dbReference>
<comment type="pathway">
    <text evidence="1 6">Purine metabolism; IMP biosynthesis via de novo pathway; N(2)-formyl-N(1)-(5-phospho-D-ribosyl)glycinamide from N(1)-(5-phospho-D-ribosyl)glycinamide (10-formyl THF route): step 1/1.</text>
</comment>
<dbReference type="InterPro" id="IPR002376">
    <property type="entry name" value="Formyl_transf_N"/>
</dbReference>
<reference evidence="8 9" key="1">
    <citation type="submission" date="2016-11" db="EMBL/GenBank/DDBJ databases">
        <authorList>
            <person name="Jaros S."/>
            <person name="Januszkiewicz K."/>
            <person name="Wedrychowicz H."/>
        </authorList>
    </citation>
    <scope>NUCLEOTIDE SEQUENCE [LARGE SCALE GENOMIC DNA]</scope>
    <source>
        <strain evidence="8 9">DSM 17918</strain>
    </source>
</reference>
<dbReference type="Pfam" id="PF00551">
    <property type="entry name" value="Formyl_trans_N"/>
    <property type="match status" value="1"/>
</dbReference>
<dbReference type="RefSeq" id="WP_073343656.1">
    <property type="nucleotide sequence ID" value="NZ_FQVH01000016.1"/>
</dbReference>
<dbReference type="SUPFAM" id="SSF53328">
    <property type="entry name" value="Formyltransferase"/>
    <property type="match status" value="1"/>
</dbReference>
<feature type="site" description="Raises pKa of active site His" evidence="6">
    <location>
        <position position="149"/>
    </location>
</feature>
<feature type="binding site" evidence="6">
    <location>
        <position position="64"/>
    </location>
    <ligand>
        <name>(6R)-10-formyltetrahydrofolate</name>
        <dbReference type="ChEBI" id="CHEBI:195366"/>
    </ligand>
</feature>
<dbReference type="InterPro" id="IPR004607">
    <property type="entry name" value="GART"/>
</dbReference>
<dbReference type="GO" id="GO:0006730">
    <property type="term" value="P:one-carbon metabolic process"/>
    <property type="evidence" value="ECO:0007669"/>
    <property type="project" value="UniProtKB-KW"/>
</dbReference>
<evidence type="ECO:0000256" key="4">
    <source>
        <dbReference type="ARBA" id="ARBA00022755"/>
    </source>
</evidence>
<dbReference type="PANTHER" id="PTHR43369:SF2">
    <property type="entry name" value="PHOSPHORIBOSYLGLYCINAMIDE FORMYLTRANSFERASE"/>
    <property type="match status" value="1"/>
</dbReference>
<proteinExistence type="inferred from homology"/>
<keyword evidence="3 6" id="KW-0808">Transferase</keyword>
<name>A0A1M5A7P4_9THEO</name>
<dbReference type="GO" id="GO:0008864">
    <property type="term" value="F:formyltetrahydrofolate deformylase activity"/>
    <property type="evidence" value="ECO:0007669"/>
    <property type="project" value="InterPro"/>
</dbReference>
<evidence type="ECO:0000313" key="9">
    <source>
        <dbReference type="Proteomes" id="UP000184088"/>
    </source>
</evidence>
<comment type="catalytic activity">
    <reaction evidence="6">
        <text>N(1)-(5-phospho-beta-D-ribosyl)glycinamide + (6R)-10-formyltetrahydrofolate = N(2)-formyl-N(1)-(5-phospho-beta-D-ribosyl)glycinamide + (6S)-5,6,7,8-tetrahydrofolate + H(+)</text>
        <dbReference type="Rhea" id="RHEA:15053"/>
        <dbReference type="ChEBI" id="CHEBI:15378"/>
        <dbReference type="ChEBI" id="CHEBI:57453"/>
        <dbReference type="ChEBI" id="CHEBI:143788"/>
        <dbReference type="ChEBI" id="CHEBI:147286"/>
        <dbReference type="ChEBI" id="CHEBI:195366"/>
        <dbReference type="EC" id="2.1.2.2"/>
    </reaction>
</comment>
<feature type="domain" description="Formyl transferase N-terminal" evidence="7">
    <location>
        <begin position="3"/>
        <end position="186"/>
    </location>
</feature>
<dbReference type="GO" id="GO:0004644">
    <property type="term" value="F:phosphoribosylglycinamide formyltransferase activity"/>
    <property type="evidence" value="ECO:0007669"/>
    <property type="project" value="UniProtKB-UniRule"/>
</dbReference>
<evidence type="ECO:0000256" key="1">
    <source>
        <dbReference type="ARBA" id="ARBA00005054"/>
    </source>
</evidence>
<keyword evidence="5" id="KW-0378">Hydrolase</keyword>
<dbReference type="AlphaFoldDB" id="A0A1M5A7P4"/>